<name>A0ABT9ACU0_9BACT</name>
<reference evidence="1" key="1">
    <citation type="submission" date="2023-07" db="EMBL/GenBank/DDBJ databases">
        <authorList>
            <person name="Kim M.K."/>
        </authorList>
    </citation>
    <scope>NUCLEOTIDE SEQUENCE</scope>
    <source>
        <strain evidence="1">M29</strain>
    </source>
</reference>
<evidence type="ECO:0000313" key="2">
    <source>
        <dbReference type="Proteomes" id="UP001167796"/>
    </source>
</evidence>
<evidence type="ECO:0000313" key="1">
    <source>
        <dbReference type="EMBL" id="MDO7847658.1"/>
    </source>
</evidence>
<dbReference type="EMBL" id="JAUQSX010000007">
    <property type="protein sequence ID" value="MDO7847658.1"/>
    <property type="molecule type" value="Genomic_DNA"/>
</dbReference>
<gene>
    <name evidence="1" type="ORF">Q5H92_14915</name>
</gene>
<organism evidence="1 2">
    <name type="scientific">Hymenobacter mellowenesis</name>
    <dbReference type="NCBI Taxonomy" id="3063995"/>
    <lineage>
        <taxon>Bacteria</taxon>
        <taxon>Pseudomonadati</taxon>
        <taxon>Bacteroidota</taxon>
        <taxon>Cytophagia</taxon>
        <taxon>Cytophagales</taxon>
        <taxon>Hymenobacteraceae</taxon>
        <taxon>Hymenobacter</taxon>
    </lineage>
</organism>
<comment type="caution">
    <text evidence="1">The sequence shown here is derived from an EMBL/GenBank/DDBJ whole genome shotgun (WGS) entry which is preliminary data.</text>
</comment>
<proteinExistence type="predicted"/>
<dbReference type="RefSeq" id="WP_305012338.1">
    <property type="nucleotide sequence ID" value="NZ_JAUQSX010000007.1"/>
</dbReference>
<sequence length="141" mass="16162">MEDQLITFPTAKLAKEKGFDLDSQYCYNSDGEVEGAFDLTGQEYFTDEEILNAAHNGEVTYLCPTQSLLSRWLREEKGVHLRIQAVLKPHLLYQVDRVYLNSPQHNVGANITFPRHEWSGEYTTYEEAVEKGLLHSLTPLK</sequence>
<keyword evidence="2" id="KW-1185">Reference proteome</keyword>
<protein>
    <submittedName>
        <fullName evidence="1">Uncharacterized protein</fullName>
    </submittedName>
</protein>
<accession>A0ABT9ACU0</accession>
<dbReference type="Proteomes" id="UP001167796">
    <property type="component" value="Unassembled WGS sequence"/>
</dbReference>